<feature type="domain" description="YMGG-like Gly-zipper" evidence="2">
    <location>
        <begin position="20"/>
        <end position="61"/>
    </location>
</feature>
<feature type="signal peptide" evidence="1">
    <location>
        <begin position="1"/>
        <end position="25"/>
    </location>
</feature>
<dbReference type="Pfam" id="PF13441">
    <property type="entry name" value="Gly-zipper_YMGG"/>
    <property type="match status" value="1"/>
</dbReference>
<proteinExistence type="predicted"/>
<evidence type="ECO:0000313" key="3">
    <source>
        <dbReference type="EMBL" id="AZL58508.1"/>
    </source>
</evidence>
<reference evidence="3 4" key="1">
    <citation type="submission" date="2018-12" db="EMBL/GenBank/DDBJ databases">
        <title>Complete genome sequencing of Tabrizicola sp. K13M18.</title>
        <authorList>
            <person name="Bae J.-W."/>
        </authorList>
    </citation>
    <scope>NUCLEOTIDE SEQUENCE [LARGE SCALE GENOMIC DNA]</scope>
    <source>
        <strain evidence="3 4">K13M18</strain>
    </source>
</reference>
<dbReference type="AlphaFoldDB" id="A0A3S8U4L3"/>
<protein>
    <submittedName>
        <fullName evidence="3">Glycine zipper 2TM domain-containing protein</fullName>
    </submittedName>
</protein>
<dbReference type="KEGG" id="taw:EI545_06480"/>
<evidence type="ECO:0000256" key="1">
    <source>
        <dbReference type="SAM" id="SignalP"/>
    </source>
</evidence>
<dbReference type="RefSeq" id="WP_125324709.1">
    <property type="nucleotide sequence ID" value="NZ_CP034328.1"/>
</dbReference>
<name>A0A3S8U4L3_9RHOB</name>
<dbReference type="Proteomes" id="UP000282002">
    <property type="component" value="Chromosome"/>
</dbReference>
<dbReference type="InterPro" id="IPR027367">
    <property type="entry name" value="Gly-zipper_YMGG"/>
</dbReference>
<accession>A0A3S8U4L3</accession>
<sequence>MTRYFLTLPLLALPLAACQTTEQNAALGALGGAAVGAAVSSDSDRTKGALIGAAVGAVAGATLIGPAPTRGQCYYRDQYGQQYIADC</sequence>
<gene>
    <name evidence="3" type="ORF">EI545_06480</name>
</gene>
<dbReference type="EMBL" id="CP034328">
    <property type="protein sequence ID" value="AZL58508.1"/>
    <property type="molecule type" value="Genomic_DNA"/>
</dbReference>
<evidence type="ECO:0000259" key="2">
    <source>
        <dbReference type="Pfam" id="PF13441"/>
    </source>
</evidence>
<feature type="chain" id="PRO_5019048861" evidence="1">
    <location>
        <begin position="26"/>
        <end position="87"/>
    </location>
</feature>
<keyword evidence="4" id="KW-1185">Reference proteome</keyword>
<evidence type="ECO:0000313" key="4">
    <source>
        <dbReference type="Proteomes" id="UP000282002"/>
    </source>
</evidence>
<organism evidence="3 4">
    <name type="scientific">Tabrizicola piscis</name>
    <dbReference type="NCBI Taxonomy" id="2494374"/>
    <lineage>
        <taxon>Bacteria</taxon>
        <taxon>Pseudomonadati</taxon>
        <taxon>Pseudomonadota</taxon>
        <taxon>Alphaproteobacteria</taxon>
        <taxon>Rhodobacterales</taxon>
        <taxon>Paracoccaceae</taxon>
        <taxon>Tabrizicola</taxon>
    </lineage>
</organism>
<keyword evidence="1" id="KW-0732">Signal</keyword>